<keyword evidence="1" id="KW-1133">Transmembrane helix</keyword>
<evidence type="ECO:0000256" key="1">
    <source>
        <dbReference type="SAM" id="Phobius"/>
    </source>
</evidence>
<reference evidence="2" key="1">
    <citation type="submission" date="2019-08" db="EMBL/GenBank/DDBJ databases">
        <authorList>
            <person name="Kucharzyk K."/>
            <person name="Murdoch R.W."/>
            <person name="Higgins S."/>
            <person name="Loffler F."/>
        </authorList>
    </citation>
    <scope>NUCLEOTIDE SEQUENCE</scope>
</reference>
<protein>
    <submittedName>
        <fullName evidence="2">Uncharacterized protein</fullName>
    </submittedName>
</protein>
<feature type="transmembrane region" description="Helical" evidence="1">
    <location>
        <begin position="12"/>
        <end position="31"/>
    </location>
</feature>
<keyword evidence="1" id="KW-0812">Transmembrane</keyword>
<organism evidence="2">
    <name type="scientific">bioreactor metagenome</name>
    <dbReference type="NCBI Taxonomy" id="1076179"/>
    <lineage>
        <taxon>unclassified sequences</taxon>
        <taxon>metagenomes</taxon>
        <taxon>ecological metagenomes</taxon>
    </lineage>
</organism>
<keyword evidence="1" id="KW-0472">Membrane</keyword>
<dbReference type="AlphaFoldDB" id="A0A644XJ59"/>
<evidence type="ECO:0000313" key="2">
    <source>
        <dbReference type="EMBL" id="MPM15838.1"/>
    </source>
</evidence>
<dbReference type="EMBL" id="VSSQ01002508">
    <property type="protein sequence ID" value="MPM15838.1"/>
    <property type="molecule type" value="Genomic_DNA"/>
</dbReference>
<feature type="transmembrane region" description="Helical" evidence="1">
    <location>
        <begin position="43"/>
        <end position="65"/>
    </location>
</feature>
<sequence length="213" mass="23711">MRNTPDGNPMHWTPYLTALAFILGWGFGGWSTCGASCRFNVNLFEAIGTWLGGVGVAIAAGIFTLHRYREDSRNESRAAISTAHLCTLRYTLKPEKTPYQDRVHIQFTNKTSEIIGQPSLHIAGGKVLRRDTIVAPGRGWGTTVYLSDLGIANIQPHNSNTKEALNQAKRLIVFEFDVRNRRFLRHLERVYSSSEAPATLLASDDNKGRQPQA</sequence>
<proteinExistence type="predicted"/>
<comment type="caution">
    <text evidence="2">The sequence shown here is derived from an EMBL/GenBank/DDBJ whole genome shotgun (WGS) entry which is preliminary data.</text>
</comment>
<gene>
    <name evidence="2" type="ORF">SDC9_62211</name>
</gene>
<name>A0A644XJ59_9ZZZZ</name>
<accession>A0A644XJ59</accession>